<evidence type="ECO:0000313" key="3">
    <source>
        <dbReference type="Proteomes" id="UP000260665"/>
    </source>
</evidence>
<sequence>MARLPRLSFAGLPHHVIQRGHNGQPIFLQTADYQLMLDLLLEYARKFQVAVHAYVLLPNHIHLLLSPEAVNGLPLMLQSVGRRYVRYFNDQQGRSGTLWDGRYRCTVMQPERFVLPCMSYMDLNPVRAGLSDSAADYAWSSHGHYIGRRVDRLVTPHAQFWGLGNTPFAREDAYAQLVQAGTDASQQSVLTDATLKGWALGDAAFVQALQKDSPRRLVKGRAGRPVRALLKPQ</sequence>
<organism evidence="2 3">
    <name type="scientific">Rhodoferax lacus</name>
    <dbReference type="NCBI Taxonomy" id="2184758"/>
    <lineage>
        <taxon>Bacteria</taxon>
        <taxon>Pseudomonadati</taxon>
        <taxon>Pseudomonadota</taxon>
        <taxon>Betaproteobacteria</taxon>
        <taxon>Burkholderiales</taxon>
        <taxon>Comamonadaceae</taxon>
        <taxon>Rhodoferax</taxon>
    </lineage>
</organism>
<dbReference type="GO" id="GO:0006313">
    <property type="term" value="P:DNA transposition"/>
    <property type="evidence" value="ECO:0007669"/>
    <property type="project" value="InterPro"/>
</dbReference>
<dbReference type="GO" id="GO:0004803">
    <property type="term" value="F:transposase activity"/>
    <property type="evidence" value="ECO:0007669"/>
    <property type="project" value="InterPro"/>
</dbReference>
<protein>
    <submittedName>
        <fullName evidence="2">Transposase</fullName>
    </submittedName>
</protein>
<dbReference type="Pfam" id="PF01797">
    <property type="entry name" value="Y1_Tnp"/>
    <property type="match status" value="1"/>
</dbReference>
<evidence type="ECO:0000259" key="1">
    <source>
        <dbReference type="SMART" id="SM01321"/>
    </source>
</evidence>
<dbReference type="InterPro" id="IPR002686">
    <property type="entry name" value="Transposase_17"/>
</dbReference>
<name>A0A3E1RH49_9BURK</name>
<dbReference type="PANTHER" id="PTHR34322:SF2">
    <property type="entry name" value="TRANSPOSASE IS200-LIKE DOMAIN-CONTAINING PROTEIN"/>
    <property type="match status" value="1"/>
</dbReference>
<dbReference type="AlphaFoldDB" id="A0A3E1RH49"/>
<dbReference type="InterPro" id="IPR036515">
    <property type="entry name" value="Transposase_17_sf"/>
</dbReference>
<dbReference type="EMBL" id="QFZK01000002">
    <property type="protein sequence ID" value="RFO97930.1"/>
    <property type="molecule type" value="Genomic_DNA"/>
</dbReference>
<dbReference type="GO" id="GO:0003677">
    <property type="term" value="F:DNA binding"/>
    <property type="evidence" value="ECO:0007669"/>
    <property type="project" value="InterPro"/>
</dbReference>
<proteinExistence type="predicted"/>
<dbReference type="SUPFAM" id="SSF143422">
    <property type="entry name" value="Transposase IS200-like"/>
    <property type="match status" value="1"/>
</dbReference>
<comment type="caution">
    <text evidence="2">The sequence shown here is derived from an EMBL/GenBank/DDBJ whole genome shotgun (WGS) entry which is preliminary data.</text>
</comment>
<feature type="domain" description="Transposase IS200-like" evidence="1">
    <location>
        <begin position="9"/>
        <end position="124"/>
    </location>
</feature>
<accession>A0A3E1RH49</accession>
<dbReference type="Proteomes" id="UP000260665">
    <property type="component" value="Unassembled WGS sequence"/>
</dbReference>
<keyword evidence="3" id="KW-1185">Reference proteome</keyword>
<dbReference type="Gene3D" id="3.30.70.1290">
    <property type="entry name" value="Transposase IS200-like"/>
    <property type="match status" value="1"/>
</dbReference>
<dbReference type="SMART" id="SM01321">
    <property type="entry name" value="Y1_Tnp"/>
    <property type="match status" value="1"/>
</dbReference>
<dbReference type="PANTHER" id="PTHR34322">
    <property type="entry name" value="TRANSPOSASE, Y1_TNP DOMAIN-CONTAINING"/>
    <property type="match status" value="1"/>
</dbReference>
<reference evidence="2 3" key="1">
    <citation type="submission" date="2018-05" db="EMBL/GenBank/DDBJ databases">
        <title>Rhodoferax soyangensis sp.nov., isolated from an oligotrophic freshwater lake.</title>
        <authorList>
            <person name="Park M."/>
        </authorList>
    </citation>
    <scope>NUCLEOTIDE SEQUENCE [LARGE SCALE GENOMIC DNA]</scope>
    <source>
        <strain evidence="2 3">IMCC26218</strain>
    </source>
</reference>
<gene>
    <name evidence="2" type="ORF">DIC66_04165</name>
</gene>
<evidence type="ECO:0000313" key="2">
    <source>
        <dbReference type="EMBL" id="RFO97930.1"/>
    </source>
</evidence>
<dbReference type="RefSeq" id="WP_117174384.1">
    <property type="nucleotide sequence ID" value="NZ_QFZK01000002.1"/>
</dbReference>
<dbReference type="OrthoDB" id="9814067at2"/>